<keyword evidence="2" id="KW-1185">Reference proteome</keyword>
<dbReference type="EMBL" id="CVRI01000021">
    <property type="protein sequence ID" value="CRK91498.1"/>
    <property type="molecule type" value="Genomic_DNA"/>
</dbReference>
<protein>
    <submittedName>
        <fullName evidence="1">CLUMA_CG005164, isoform A</fullName>
    </submittedName>
</protein>
<gene>
    <name evidence="1" type="ORF">CLUMA_CG005164</name>
</gene>
<evidence type="ECO:0000313" key="1">
    <source>
        <dbReference type="EMBL" id="CRK91498.1"/>
    </source>
</evidence>
<dbReference type="Proteomes" id="UP000183832">
    <property type="component" value="Unassembled WGS sequence"/>
</dbReference>
<reference evidence="1 2" key="1">
    <citation type="submission" date="2015-04" db="EMBL/GenBank/DDBJ databases">
        <authorList>
            <person name="Syromyatnikov M.Y."/>
            <person name="Popov V.N."/>
        </authorList>
    </citation>
    <scope>NUCLEOTIDE SEQUENCE [LARGE SCALE GENOMIC DNA]</scope>
</reference>
<organism evidence="1 2">
    <name type="scientific">Clunio marinus</name>
    <dbReference type="NCBI Taxonomy" id="568069"/>
    <lineage>
        <taxon>Eukaryota</taxon>
        <taxon>Metazoa</taxon>
        <taxon>Ecdysozoa</taxon>
        <taxon>Arthropoda</taxon>
        <taxon>Hexapoda</taxon>
        <taxon>Insecta</taxon>
        <taxon>Pterygota</taxon>
        <taxon>Neoptera</taxon>
        <taxon>Endopterygota</taxon>
        <taxon>Diptera</taxon>
        <taxon>Nematocera</taxon>
        <taxon>Chironomoidea</taxon>
        <taxon>Chironomidae</taxon>
        <taxon>Clunio</taxon>
    </lineage>
</organism>
<dbReference type="AlphaFoldDB" id="A0A1J1HVC2"/>
<accession>A0A1J1HVC2</accession>
<name>A0A1J1HVC2_9DIPT</name>
<sequence length="70" mass="7822">MALLETDANGSLQSLMSLSVCCSTFHARSGSHLRLEIADMKLKIKTKLVLSEAEIMKELNLIELMHDFKS</sequence>
<proteinExistence type="predicted"/>
<evidence type="ECO:0000313" key="2">
    <source>
        <dbReference type="Proteomes" id="UP000183832"/>
    </source>
</evidence>